<comment type="caution">
    <text evidence="2">The sequence shown here is derived from an EMBL/GenBank/DDBJ whole genome shotgun (WGS) entry which is preliminary data.</text>
</comment>
<gene>
    <name evidence="2" type="ORF">ARD30_12045</name>
</gene>
<reference evidence="2 3" key="1">
    <citation type="submission" date="2015-10" db="EMBL/GenBank/DDBJ databases">
        <title>Draft genome of Bosea thiooxidans.</title>
        <authorList>
            <person name="Wang X."/>
        </authorList>
    </citation>
    <scope>NUCLEOTIDE SEQUENCE [LARGE SCALE GENOMIC DNA]</scope>
    <source>
        <strain evidence="2 3">CGMCC 9174</strain>
    </source>
</reference>
<name>A0A0Q3I6P6_9HYPH</name>
<evidence type="ECO:0000256" key="1">
    <source>
        <dbReference type="SAM" id="Phobius"/>
    </source>
</evidence>
<dbReference type="Proteomes" id="UP000051562">
    <property type="component" value="Unassembled WGS sequence"/>
</dbReference>
<organism evidence="2 3">
    <name type="scientific">Bosea thiooxidans</name>
    <dbReference type="NCBI Taxonomy" id="53254"/>
    <lineage>
        <taxon>Bacteria</taxon>
        <taxon>Pseudomonadati</taxon>
        <taxon>Pseudomonadota</taxon>
        <taxon>Alphaproteobacteria</taxon>
        <taxon>Hyphomicrobiales</taxon>
        <taxon>Boseaceae</taxon>
        <taxon>Bosea</taxon>
    </lineage>
</organism>
<accession>A0A0Q3I6P6</accession>
<protein>
    <submittedName>
        <fullName evidence="2">Uncharacterized protein</fullName>
    </submittedName>
</protein>
<dbReference type="EMBL" id="LMAR01000033">
    <property type="protein sequence ID" value="KQK30679.1"/>
    <property type="molecule type" value="Genomic_DNA"/>
</dbReference>
<dbReference type="AlphaFoldDB" id="A0A0Q3I6P6"/>
<feature type="transmembrane region" description="Helical" evidence="1">
    <location>
        <begin position="20"/>
        <end position="39"/>
    </location>
</feature>
<dbReference type="OrthoDB" id="7818056at2"/>
<sequence length="71" mass="7629">MTAMDGVVKAVSPRYGVLHLTFLRFAVTAAMGGLLFLVLRAAARPRRHHLGQTLDPVPLDCLAALAMTLQS</sequence>
<evidence type="ECO:0000313" key="3">
    <source>
        <dbReference type="Proteomes" id="UP000051562"/>
    </source>
</evidence>
<keyword evidence="3" id="KW-1185">Reference proteome</keyword>
<keyword evidence="1" id="KW-1133">Transmembrane helix</keyword>
<evidence type="ECO:0000313" key="2">
    <source>
        <dbReference type="EMBL" id="KQK30679.1"/>
    </source>
</evidence>
<keyword evidence="1" id="KW-0472">Membrane</keyword>
<keyword evidence="1" id="KW-0812">Transmembrane</keyword>
<proteinExistence type="predicted"/>